<dbReference type="EMBL" id="VSRR010108338">
    <property type="protein sequence ID" value="MPC97040.1"/>
    <property type="molecule type" value="Genomic_DNA"/>
</dbReference>
<organism evidence="2 3">
    <name type="scientific">Portunus trituberculatus</name>
    <name type="common">Swimming crab</name>
    <name type="synonym">Neptunus trituberculatus</name>
    <dbReference type="NCBI Taxonomy" id="210409"/>
    <lineage>
        <taxon>Eukaryota</taxon>
        <taxon>Metazoa</taxon>
        <taxon>Ecdysozoa</taxon>
        <taxon>Arthropoda</taxon>
        <taxon>Crustacea</taxon>
        <taxon>Multicrustacea</taxon>
        <taxon>Malacostraca</taxon>
        <taxon>Eumalacostraca</taxon>
        <taxon>Eucarida</taxon>
        <taxon>Decapoda</taxon>
        <taxon>Pleocyemata</taxon>
        <taxon>Brachyura</taxon>
        <taxon>Eubrachyura</taxon>
        <taxon>Portunoidea</taxon>
        <taxon>Portunidae</taxon>
        <taxon>Portuninae</taxon>
        <taxon>Portunus</taxon>
    </lineage>
</organism>
<dbReference type="Proteomes" id="UP000324222">
    <property type="component" value="Unassembled WGS sequence"/>
</dbReference>
<keyword evidence="1" id="KW-0175">Coiled coil</keyword>
<gene>
    <name evidence="2" type="ORF">E2C01_092328</name>
</gene>
<sequence>MGTKYFIITVFTYRTKKGSIFFLVFVFFSFFLKSRCSSVPPLCSALPVTLTRVGEWEDALLRHREEEEKVEEEEEVEITDARERLAKHHIKPPHLYHTTLIMPQHLQLLPHPTTSALNPTIPALTLTTTTTTTTTTRSH</sequence>
<protein>
    <submittedName>
        <fullName evidence="2">Uncharacterized protein</fullName>
    </submittedName>
</protein>
<accession>A0A5B7JJT4</accession>
<evidence type="ECO:0000313" key="2">
    <source>
        <dbReference type="EMBL" id="MPC97040.1"/>
    </source>
</evidence>
<reference evidence="2 3" key="1">
    <citation type="submission" date="2019-05" db="EMBL/GenBank/DDBJ databases">
        <title>Another draft genome of Portunus trituberculatus and its Hox gene families provides insights of decapod evolution.</title>
        <authorList>
            <person name="Jeong J.-H."/>
            <person name="Song I."/>
            <person name="Kim S."/>
            <person name="Choi T."/>
            <person name="Kim D."/>
            <person name="Ryu S."/>
            <person name="Kim W."/>
        </authorList>
    </citation>
    <scope>NUCLEOTIDE SEQUENCE [LARGE SCALE GENOMIC DNA]</scope>
    <source>
        <tissue evidence="2">Muscle</tissue>
    </source>
</reference>
<proteinExistence type="predicted"/>
<keyword evidence="3" id="KW-1185">Reference proteome</keyword>
<dbReference type="AlphaFoldDB" id="A0A5B7JJT4"/>
<feature type="coiled-coil region" evidence="1">
    <location>
        <begin position="53"/>
        <end position="84"/>
    </location>
</feature>
<comment type="caution">
    <text evidence="2">The sequence shown here is derived from an EMBL/GenBank/DDBJ whole genome shotgun (WGS) entry which is preliminary data.</text>
</comment>
<evidence type="ECO:0000256" key="1">
    <source>
        <dbReference type="SAM" id="Coils"/>
    </source>
</evidence>
<name>A0A5B7JJT4_PORTR</name>
<evidence type="ECO:0000313" key="3">
    <source>
        <dbReference type="Proteomes" id="UP000324222"/>
    </source>
</evidence>